<evidence type="ECO:0000313" key="13">
    <source>
        <dbReference type="EMBL" id="MBJ7601094.1"/>
    </source>
</evidence>
<keyword evidence="14" id="KW-1185">Reference proteome</keyword>
<dbReference type="EMBL" id="JAEKNR010000234">
    <property type="protein sequence ID" value="MBJ7601094.1"/>
    <property type="molecule type" value="Genomic_DNA"/>
</dbReference>
<dbReference type="GO" id="GO:0006508">
    <property type="term" value="P:proteolysis"/>
    <property type="evidence" value="ECO:0007669"/>
    <property type="project" value="UniProtKB-KW"/>
</dbReference>
<dbReference type="InterPro" id="IPR036034">
    <property type="entry name" value="PDZ_sf"/>
</dbReference>
<dbReference type="InterPro" id="IPR041489">
    <property type="entry name" value="PDZ_6"/>
</dbReference>
<dbReference type="GO" id="GO:0008237">
    <property type="term" value="F:metallopeptidase activity"/>
    <property type="evidence" value="ECO:0007669"/>
    <property type="project" value="UniProtKB-KW"/>
</dbReference>
<comment type="similarity">
    <text evidence="3">Belongs to the peptidase M50B family.</text>
</comment>
<dbReference type="Proteomes" id="UP000612893">
    <property type="component" value="Unassembled WGS sequence"/>
</dbReference>
<keyword evidence="9" id="KW-0482">Metalloprotease</keyword>
<dbReference type="PANTHER" id="PTHR42837">
    <property type="entry name" value="REGULATOR OF SIGMA-E PROTEASE RSEP"/>
    <property type="match status" value="1"/>
</dbReference>
<evidence type="ECO:0000256" key="4">
    <source>
        <dbReference type="ARBA" id="ARBA00022670"/>
    </source>
</evidence>
<sequence length="355" mass="37794">MNILQLLIGVVAILGMFLVLVGPHEFGHFAAAKLFKVGVHQFSLGMGSKLLSFTRSGTVYALRAIPFGGFVQLAGMEPGDYEAPQGFHSKPAYQRLLILFAGPMVNFLMAALLWTTVGLTQLNNEPGKVMGVLRDGPAYAQGIRPGDRILTVEGKTLAKPDDILNAEAAKPGQPLRLTVRHSNGSTGTTVVTPSYNEQDKRYLIGVTTAAIFTPANALETGAIFPVVATKVLGQSMYQLVTGQIPGGFFGQQGATGAIGFGYFTYEAAAQGIDSWLTLAAFLSMALGLTNLLPLPALDGGRMLVVILEKVRGRPFDREREGAVQRAGLVALLALMALIAFFDVQRIATGQFPGIK</sequence>
<dbReference type="PANTHER" id="PTHR42837:SF2">
    <property type="entry name" value="MEMBRANE METALLOPROTEASE ARASP2, CHLOROPLASTIC-RELATED"/>
    <property type="match status" value="1"/>
</dbReference>
<dbReference type="InterPro" id="IPR004387">
    <property type="entry name" value="Pept_M50_Zn"/>
</dbReference>
<evidence type="ECO:0000256" key="8">
    <source>
        <dbReference type="ARBA" id="ARBA00022989"/>
    </source>
</evidence>
<proteinExistence type="inferred from homology"/>
<feature type="transmembrane region" description="Helical" evidence="11">
    <location>
        <begin position="322"/>
        <end position="341"/>
    </location>
</feature>
<keyword evidence="5 11" id="KW-0812">Transmembrane</keyword>
<organism evidence="13 14">
    <name type="scientific">Candidatus Nephthysia bennettiae</name>
    <dbReference type="NCBI Taxonomy" id="3127016"/>
    <lineage>
        <taxon>Bacteria</taxon>
        <taxon>Bacillati</taxon>
        <taxon>Candidatus Dormiibacterota</taxon>
        <taxon>Candidatus Dormibacteria</taxon>
        <taxon>Candidatus Dormibacterales</taxon>
        <taxon>Candidatus Dormibacteraceae</taxon>
        <taxon>Candidatus Nephthysia</taxon>
    </lineage>
</organism>
<keyword evidence="6" id="KW-0378">Hydrolase</keyword>
<dbReference type="GO" id="GO:0016020">
    <property type="term" value="C:membrane"/>
    <property type="evidence" value="ECO:0007669"/>
    <property type="project" value="UniProtKB-SubCell"/>
</dbReference>
<evidence type="ECO:0000256" key="3">
    <source>
        <dbReference type="ARBA" id="ARBA00007931"/>
    </source>
</evidence>
<dbReference type="InterPro" id="IPR001478">
    <property type="entry name" value="PDZ"/>
</dbReference>
<evidence type="ECO:0000256" key="6">
    <source>
        <dbReference type="ARBA" id="ARBA00022801"/>
    </source>
</evidence>
<reference evidence="13" key="1">
    <citation type="submission" date="2020-10" db="EMBL/GenBank/DDBJ databases">
        <title>Ca. Dormibacterota MAGs.</title>
        <authorList>
            <person name="Montgomery K."/>
        </authorList>
    </citation>
    <scope>NUCLEOTIDE SEQUENCE [LARGE SCALE GENOMIC DNA]</scope>
    <source>
        <strain evidence="13">SC8812_S17_10</strain>
    </source>
</reference>
<evidence type="ECO:0000256" key="5">
    <source>
        <dbReference type="ARBA" id="ARBA00022692"/>
    </source>
</evidence>
<feature type="domain" description="PDZ" evidence="12">
    <location>
        <begin position="115"/>
        <end position="183"/>
    </location>
</feature>
<dbReference type="Pfam" id="PF17820">
    <property type="entry name" value="PDZ_6"/>
    <property type="match status" value="1"/>
</dbReference>
<keyword evidence="10 11" id="KW-0472">Membrane</keyword>
<evidence type="ECO:0000313" key="14">
    <source>
        <dbReference type="Proteomes" id="UP000612893"/>
    </source>
</evidence>
<evidence type="ECO:0000256" key="2">
    <source>
        <dbReference type="ARBA" id="ARBA00004141"/>
    </source>
</evidence>
<evidence type="ECO:0000256" key="10">
    <source>
        <dbReference type="ARBA" id="ARBA00023136"/>
    </source>
</evidence>
<comment type="subcellular location">
    <subcellularLocation>
        <location evidence="2">Membrane</location>
        <topology evidence="2">Multi-pass membrane protein</topology>
    </subcellularLocation>
</comment>
<dbReference type="Gene3D" id="2.30.42.10">
    <property type="match status" value="1"/>
</dbReference>
<evidence type="ECO:0000259" key="12">
    <source>
        <dbReference type="SMART" id="SM00228"/>
    </source>
</evidence>
<dbReference type="SMART" id="SM00228">
    <property type="entry name" value="PDZ"/>
    <property type="match status" value="1"/>
</dbReference>
<dbReference type="CDD" id="cd06163">
    <property type="entry name" value="S2P-M50_PDZ_RseP-like"/>
    <property type="match status" value="1"/>
</dbReference>
<keyword evidence="7" id="KW-0862">Zinc</keyword>
<feature type="transmembrane region" description="Helical" evidence="11">
    <location>
        <begin position="275"/>
        <end position="294"/>
    </location>
</feature>
<comment type="caution">
    <text evidence="13">The sequence shown here is derived from an EMBL/GenBank/DDBJ whole genome shotgun (WGS) entry which is preliminary data.</text>
</comment>
<feature type="transmembrane region" description="Helical" evidence="11">
    <location>
        <begin position="96"/>
        <end position="120"/>
    </location>
</feature>
<accession>A0A934K918</accession>
<comment type="cofactor">
    <cofactor evidence="1">
        <name>Zn(2+)</name>
        <dbReference type="ChEBI" id="CHEBI:29105"/>
    </cofactor>
</comment>
<evidence type="ECO:0000256" key="1">
    <source>
        <dbReference type="ARBA" id="ARBA00001947"/>
    </source>
</evidence>
<dbReference type="InterPro" id="IPR008915">
    <property type="entry name" value="Peptidase_M50"/>
</dbReference>
<keyword evidence="4 13" id="KW-0645">Protease</keyword>
<dbReference type="RefSeq" id="WP_338205172.1">
    <property type="nucleotide sequence ID" value="NZ_JAEKNR010000234.1"/>
</dbReference>
<evidence type="ECO:0000256" key="11">
    <source>
        <dbReference type="SAM" id="Phobius"/>
    </source>
</evidence>
<dbReference type="SUPFAM" id="SSF50156">
    <property type="entry name" value="PDZ domain-like"/>
    <property type="match status" value="1"/>
</dbReference>
<evidence type="ECO:0000256" key="9">
    <source>
        <dbReference type="ARBA" id="ARBA00023049"/>
    </source>
</evidence>
<keyword evidence="8 11" id="KW-1133">Transmembrane helix</keyword>
<protein>
    <submittedName>
        <fullName evidence="13">Site-2 protease family protein</fullName>
    </submittedName>
</protein>
<dbReference type="AlphaFoldDB" id="A0A934K918"/>
<evidence type="ECO:0000256" key="7">
    <source>
        <dbReference type="ARBA" id="ARBA00022833"/>
    </source>
</evidence>
<name>A0A934K918_9BACT</name>
<dbReference type="Pfam" id="PF02163">
    <property type="entry name" value="Peptidase_M50"/>
    <property type="match status" value="1"/>
</dbReference>
<gene>
    <name evidence="13" type="ORF">JF922_23855</name>
</gene>